<evidence type="ECO:0000313" key="2">
    <source>
        <dbReference type="EMBL" id="CAJ35467.1"/>
    </source>
</evidence>
<dbReference type="CDD" id="cd02440">
    <property type="entry name" value="AdoMet_MTases"/>
    <property type="match status" value="1"/>
</dbReference>
<keyword evidence="3" id="KW-1185">Reference proteome</keyword>
<dbReference type="EMBL" id="AM114193">
    <property type="protein sequence ID" value="CAJ35467.1"/>
    <property type="molecule type" value="Genomic_DNA"/>
</dbReference>
<dbReference type="PANTHER" id="PTHR43861">
    <property type="entry name" value="TRANS-ACONITATE 2-METHYLTRANSFERASE-RELATED"/>
    <property type="match status" value="1"/>
</dbReference>
<protein>
    <submittedName>
        <fullName evidence="2">Pedicted SAM-dependent methyltransferase</fullName>
    </submittedName>
</protein>
<dbReference type="STRING" id="351160.LRC529"/>
<organism evidence="2 3">
    <name type="scientific">Methanocella arvoryzae (strain DSM 22066 / NBRC 105507 / MRE50)</name>
    <dbReference type="NCBI Taxonomy" id="351160"/>
    <lineage>
        <taxon>Archaea</taxon>
        <taxon>Methanobacteriati</taxon>
        <taxon>Methanobacteriota</taxon>
        <taxon>Stenosarchaea group</taxon>
        <taxon>Methanomicrobia</taxon>
        <taxon>Methanocellales</taxon>
        <taxon>Methanocellaceae</taxon>
        <taxon>Methanocella</taxon>
    </lineage>
</organism>
<accession>Q0W826</accession>
<dbReference type="Gene3D" id="3.40.50.150">
    <property type="entry name" value="Vaccinia Virus protein VP39"/>
    <property type="match status" value="1"/>
</dbReference>
<evidence type="ECO:0000313" key="3">
    <source>
        <dbReference type="Proteomes" id="UP000000663"/>
    </source>
</evidence>
<proteinExistence type="predicted"/>
<dbReference type="KEGG" id="rci:LRC529"/>
<dbReference type="InterPro" id="IPR029063">
    <property type="entry name" value="SAM-dependent_MTases_sf"/>
</dbReference>
<keyword evidence="2" id="KW-0489">Methyltransferase</keyword>
<dbReference type="AlphaFoldDB" id="Q0W826"/>
<dbReference type="SUPFAM" id="SSF53335">
    <property type="entry name" value="S-adenosyl-L-methionine-dependent methyltransferases"/>
    <property type="match status" value="1"/>
</dbReference>
<keyword evidence="1" id="KW-0808">Transferase</keyword>
<dbReference type="Proteomes" id="UP000000663">
    <property type="component" value="Chromosome"/>
</dbReference>
<dbReference type="PANTHER" id="PTHR43861:SF3">
    <property type="entry name" value="PUTATIVE (AFU_ORTHOLOGUE AFUA_2G14390)-RELATED"/>
    <property type="match status" value="1"/>
</dbReference>
<evidence type="ECO:0000256" key="1">
    <source>
        <dbReference type="ARBA" id="ARBA00022679"/>
    </source>
</evidence>
<dbReference type="eggNOG" id="arCOG02702">
    <property type="taxonomic scope" value="Archaea"/>
</dbReference>
<name>Q0W826_METAR</name>
<dbReference type="GO" id="GO:0032259">
    <property type="term" value="P:methylation"/>
    <property type="evidence" value="ECO:0007669"/>
    <property type="project" value="UniProtKB-KW"/>
</dbReference>
<sequence length="211" mass="23385">MMRTEKRDFNKAAAKWDEEPRRVKLAGDVARAISEEVRLTPDMDVLDFGCGTGLLSLNLLPSVRSVTGVDSAQGMLSVLNSKIEALDLSNVRTMHIDIDKGDRLEGSYNLVTSSMTLHHVKDIKPLLDRFYRILVPAGYLCIADLDLDGGRFHEDSTGVFHNGFDRKELRQLLVDAGFEDVRDRTAASMTKQVAGGEKGEFTIFLVVGRKG</sequence>
<dbReference type="Pfam" id="PF13489">
    <property type="entry name" value="Methyltransf_23"/>
    <property type="match status" value="1"/>
</dbReference>
<gene>
    <name evidence="2" type="ORF">LRC529</name>
</gene>
<reference evidence="2 3" key="1">
    <citation type="journal article" date="2006" name="Science">
        <title>Genome of rice cluster I archaea -- the key methane producers in the rice rhizosphere.</title>
        <authorList>
            <person name="Erkel C."/>
            <person name="Kube M."/>
            <person name="Reinhardt R."/>
            <person name="Liesack W."/>
        </authorList>
    </citation>
    <scope>NUCLEOTIDE SEQUENCE [LARGE SCALE GENOMIC DNA]</scope>
    <source>
        <strain evidence="3">DSM 22066 / NBRC 105507 / MRE50</strain>
    </source>
</reference>
<dbReference type="GO" id="GO:0008168">
    <property type="term" value="F:methyltransferase activity"/>
    <property type="evidence" value="ECO:0007669"/>
    <property type="project" value="UniProtKB-KW"/>
</dbReference>